<evidence type="ECO:0000313" key="2">
    <source>
        <dbReference type="EMBL" id="CAB4847667.1"/>
    </source>
</evidence>
<name>A0A6J7I5Q1_9ZZZZ</name>
<evidence type="ECO:0000256" key="1">
    <source>
        <dbReference type="SAM" id="Phobius"/>
    </source>
</evidence>
<dbReference type="EMBL" id="CAFBIZ010000040">
    <property type="protein sequence ID" value="CAB4847667.1"/>
    <property type="molecule type" value="Genomic_DNA"/>
</dbReference>
<keyword evidence="1" id="KW-1133">Transmembrane helix</keyword>
<accession>A0A6J7I5Q1</accession>
<dbReference type="Pfam" id="PF14030">
    <property type="entry name" value="DUF4245"/>
    <property type="match status" value="1"/>
</dbReference>
<reference evidence="3" key="1">
    <citation type="submission" date="2020-05" db="EMBL/GenBank/DDBJ databases">
        <authorList>
            <person name="Chiriac C."/>
            <person name="Salcher M."/>
            <person name="Ghai R."/>
            <person name="Kavagutti S V."/>
        </authorList>
    </citation>
    <scope>NUCLEOTIDE SEQUENCE</scope>
</reference>
<keyword evidence="1" id="KW-0472">Membrane</keyword>
<dbReference type="InterPro" id="IPR025339">
    <property type="entry name" value="DUF4245"/>
</dbReference>
<evidence type="ECO:0000313" key="3">
    <source>
        <dbReference type="EMBL" id="CAB4925994.1"/>
    </source>
</evidence>
<dbReference type="AlphaFoldDB" id="A0A6J7I5Q1"/>
<keyword evidence="1" id="KW-0812">Transmembrane</keyword>
<protein>
    <submittedName>
        <fullName evidence="3">Unannotated protein</fullName>
    </submittedName>
</protein>
<sequence length="208" mass="22369">MHVPAVPAEVRVDTVAHNGMVDQSNEAELVAAMREERSRKRLRQTVRDMLLSMLVVTGVVALLVLPWNRGNPDPVRAIDPAPVVQGARTAETWPVLAPRGLSAQWRCTSARISTASDGEDVVHLGYVTPSAAYIGVEQSATRAVSFVHEQSLGGLHEGTVEIAGQTWTRLATPDRRSLLRAESGVTYVVTGSAAWPEIEAFTKALVAG</sequence>
<proteinExistence type="predicted"/>
<feature type="transmembrane region" description="Helical" evidence="1">
    <location>
        <begin position="49"/>
        <end position="67"/>
    </location>
</feature>
<dbReference type="EMBL" id="CAFBND010000003">
    <property type="protein sequence ID" value="CAB4925994.1"/>
    <property type="molecule type" value="Genomic_DNA"/>
</dbReference>
<gene>
    <name evidence="2" type="ORF">UFOPK3268_00463</name>
    <name evidence="3" type="ORF">UFOPK3752_00132</name>
</gene>
<organism evidence="3">
    <name type="scientific">freshwater metagenome</name>
    <dbReference type="NCBI Taxonomy" id="449393"/>
    <lineage>
        <taxon>unclassified sequences</taxon>
        <taxon>metagenomes</taxon>
        <taxon>ecological metagenomes</taxon>
    </lineage>
</organism>